<dbReference type="InterPro" id="IPR002347">
    <property type="entry name" value="SDR_fam"/>
</dbReference>
<dbReference type="Proteomes" id="UP000014184">
    <property type="component" value="Unassembled WGS sequence"/>
</dbReference>
<dbReference type="GO" id="GO:0006633">
    <property type="term" value="P:fatty acid biosynthetic process"/>
    <property type="evidence" value="ECO:0007669"/>
    <property type="project" value="TreeGrafter"/>
</dbReference>
<dbReference type="InterPro" id="IPR020904">
    <property type="entry name" value="Sc_DH/Rdtase_CS"/>
</dbReference>
<gene>
    <name evidence="3" type="ORF">TM51_07681</name>
</gene>
<organism evidence="3 4">
    <name type="scientific">Thermobifida fusca TM51</name>
    <dbReference type="NCBI Taxonomy" id="1169414"/>
    <lineage>
        <taxon>Bacteria</taxon>
        <taxon>Bacillati</taxon>
        <taxon>Actinomycetota</taxon>
        <taxon>Actinomycetes</taxon>
        <taxon>Streptosporangiales</taxon>
        <taxon>Nocardiopsidaceae</taxon>
        <taxon>Thermobifida</taxon>
    </lineage>
</organism>
<dbReference type="AlphaFoldDB" id="A0A9P2T9W9"/>
<dbReference type="GO" id="GO:0016616">
    <property type="term" value="F:oxidoreductase activity, acting on the CH-OH group of donors, NAD or NADP as acceptor"/>
    <property type="evidence" value="ECO:0007669"/>
    <property type="project" value="TreeGrafter"/>
</dbReference>
<comment type="caution">
    <text evidence="3">The sequence shown here is derived from an EMBL/GenBank/DDBJ whole genome shotgun (WGS) entry which is preliminary data.</text>
</comment>
<keyword evidence="4" id="KW-1185">Reference proteome</keyword>
<proteinExistence type="inferred from homology"/>
<evidence type="ECO:0000256" key="1">
    <source>
        <dbReference type="ARBA" id="ARBA00006484"/>
    </source>
</evidence>
<dbReference type="SUPFAM" id="SSF51735">
    <property type="entry name" value="NAD(P)-binding Rossmann-fold domains"/>
    <property type="match status" value="1"/>
</dbReference>
<comment type="similarity">
    <text evidence="1">Belongs to the short-chain dehydrogenases/reductases (SDR) family.</text>
</comment>
<dbReference type="Gene3D" id="3.40.50.720">
    <property type="entry name" value="NAD(P)-binding Rossmann-like Domain"/>
    <property type="match status" value="1"/>
</dbReference>
<dbReference type="PANTHER" id="PTHR42760:SF122">
    <property type="entry name" value="NAD(P)-BINDING PROTEIN"/>
    <property type="match status" value="1"/>
</dbReference>
<evidence type="ECO:0000313" key="4">
    <source>
        <dbReference type="Proteomes" id="UP000014184"/>
    </source>
</evidence>
<dbReference type="CDD" id="cd05233">
    <property type="entry name" value="SDR_c"/>
    <property type="match status" value="1"/>
</dbReference>
<evidence type="ECO:0000313" key="3">
    <source>
        <dbReference type="EMBL" id="EOR71349.1"/>
    </source>
</evidence>
<dbReference type="PRINTS" id="PR00080">
    <property type="entry name" value="SDRFAMILY"/>
</dbReference>
<evidence type="ECO:0000256" key="2">
    <source>
        <dbReference type="ARBA" id="ARBA00023002"/>
    </source>
</evidence>
<dbReference type="EMBL" id="AOSG01000038">
    <property type="protein sequence ID" value="EOR71349.1"/>
    <property type="molecule type" value="Genomic_DNA"/>
</dbReference>
<dbReference type="PANTHER" id="PTHR42760">
    <property type="entry name" value="SHORT-CHAIN DEHYDROGENASES/REDUCTASES FAMILY MEMBER"/>
    <property type="match status" value="1"/>
</dbReference>
<dbReference type="InterPro" id="IPR036291">
    <property type="entry name" value="NAD(P)-bd_dom_sf"/>
</dbReference>
<dbReference type="NCBIfam" id="NF005559">
    <property type="entry name" value="PRK07231.1"/>
    <property type="match status" value="1"/>
</dbReference>
<dbReference type="FunFam" id="3.40.50.720:FF:000084">
    <property type="entry name" value="Short-chain dehydrogenase reductase"/>
    <property type="match status" value="1"/>
</dbReference>
<name>A0A9P2T9W9_THEFU</name>
<keyword evidence="2" id="KW-0560">Oxidoreductase</keyword>
<dbReference type="Pfam" id="PF13561">
    <property type="entry name" value="adh_short_C2"/>
    <property type="match status" value="1"/>
</dbReference>
<dbReference type="PROSITE" id="PS00061">
    <property type="entry name" value="ADH_SHORT"/>
    <property type="match status" value="1"/>
</dbReference>
<accession>A0A9P2T9W9</accession>
<reference evidence="3 4" key="1">
    <citation type="journal article" date="2013" name="Genome Announc.">
        <title>Draft Genome Sequence of the Lignocellulose Decomposer Thermobifida fusca Strain TM51.</title>
        <authorList>
            <person name="Toth A."/>
            <person name="Barna T."/>
            <person name="Nagy I."/>
            <person name="Horvath B."/>
            <person name="Nagy I."/>
            <person name="Tancsics A."/>
            <person name="Kriszt B."/>
            <person name="Baka E."/>
            <person name="Fekete C."/>
            <person name="Kukolya J."/>
        </authorList>
    </citation>
    <scope>NUCLEOTIDE SEQUENCE [LARGE SCALE GENOMIC DNA]</scope>
    <source>
        <strain evidence="3 4">TM51</strain>
    </source>
</reference>
<dbReference type="GO" id="GO:0048038">
    <property type="term" value="F:quinone binding"/>
    <property type="evidence" value="ECO:0007669"/>
    <property type="project" value="TreeGrafter"/>
</dbReference>
<protein>
    <submittedName>
        <fullName evidence="3">Short-chain alcohol dehydrogenase</fullName>
    </submittedName>
</protein>
<dbReference type="PRINTS" id="PR00081">
    <property type="entry name" value="GDHRDH"/>
</dbReference>
<dbReference type="RefSeq" id="WP_016188665.1">
    <property type="nucleotide sequence ID" value="NZ_AOSG01000038.1"/>
</dbReference>
<sequence>MAISGRLTDKIALITGAGSGFGRASALRFAAEGASVVCVDRNADAAHSAADDIAAAGGTALALTADVSSAADAERMTTTTLEHFGRIDIVFANAGIPSSGDAHTTTEEEWDRVIAINLKGVWLTSKYALPHMVERRSGVIINQASVGGLIGIPGIFPYAAAKGGVISMTRQMAAAYAPHNIRVNAICPGGVYTPLVELSRQKRGLTASSVEEANAIAARNYPLGRLGTVEEIASLALFLASDEAAWITGGIYPVDGGRGAVGTIPTD</sequence>